<evidence type="ECO:0000256" key="1">
    <source>
        <dbReference type="SAM" id="MobiDB-lite"/>
    </source>
</evidence>
<dbReference type="EMBL" id="MFSS01000119">
    <property type="protein sequence ID" value="OGI41715.1"/>
    <property type="molecule type" value="Genomic_DNA"/>
</dbReference>
<sequence>MVQRVLGAVAAAAIDGCLQALLELAPVEQAGERVVRGLMGDFTPEGAYLGDVAEYQHRAENPAGRTANRRGRELDGVFATAATGEQEVGGAADNLATGERARHRVVHRRARGVVDDGKDFHQPPAVGVVRGPAGQPFGDRVQVLHAPGAVGADDAIAHGVQRGERAFLFLMQRGIGMLRAPQHDHGDAEAESERGQRKQDQQRPCVPIGGACLFHGQVGGAFLKVVEPGELLEHGVLGRDGLLDQQPVRLADLTLAGELDDALLNRLGDAGQLSLLVEQCALLVTERHCP</sequence>
<dbReference type="STRING" id="1817758.A2150_01870"/>
<evidence type="ECO:0000313" key="3">
    <source>
        <dbReference type="Proteomes" id="UP000177925"/>
    </source>
</evidence>
<protein>
    <submittedName>
        <fullName evidence="2">Uncharacterized protein</fullName>
    </submittedName>
</protein>
<proteinExistence type="predicted"/>
<name>A0A1F6T9J2_9PROT</name>
<feature type="region of interest" description="Disordered" evidence="1">
    <location>
        <begin position="181"/>
        <end position="203"/>
    </location>
</feature>
<dbReference type="Proteomes" id="UP000177925">
    <property type="component" value="Unassembled WGS sequence"/>
</dbReference>
<organism evidence="2 3">
    <name type="scientific">Candidatus Muproteobacteria bacterium RBG_16_64_11</name>
    <dbReference type="NCBI Taxonomy" id="1817758"/>
    <lineage>
        <taxon>Bacteria</taxon>
        <taxon>Pseudomonadati</taxon>
        <taxon>Pseudomonadota</taxon>
        <taxon>Candidatus Muproteobacteria</taxon>
    </lineage>
</organism>
<comment type="caution">
    <text evidence="2">The sequence shown here is derived from an EMBL/GenBank/DDBJ whole genome shotgun (WGS) entry which is preliminary data.</text>
</comment>
<dbReference type="AlphaFoldDB" id="A0A1F6T9J2"/>
<evidence type="ECO:0000313" key="2">
    <source>
        <dbReference type="EMBL" id="OGI41715.1"/>
    </source>
</evidence>
<gene>
    <name evidence="2" type="ORF">A2150_01870</name>
</gene>
<accession>A0A1F6T9J2</accession>
<reference evidence="2 3" key="1">
    <citation type="journal article" date="2016" name="Nat. Commun.">
        <title>Thousands of microbial genomes shed light on interconnected biogeochemical processes in an aquifer system.</title>
        <authorList>
            <person name="Anantharaman K."/>
            <person name="Brown C.T."/>
            <person name="Hug L.A."/>
            <person name="Sharon I."/>
            <person name="Castelle C.J."/>
            <person name="Probst A.J."/>
            <person name="Thomas B.C."/>
            <person name="Singh A."/>
            <person name="Wilkins M.J."/>
            <person name="Karaoz U."/>
            <person name="Brodie E.L."/>
            <person name="Williams K.H."/>
            <person name="Hubbard S.S."/>
            <person name="Banfield J.F."/>
        </authorList>
    </citation>
    <scope>NUCLEOTIDE SEQUENCE [LARGE SCALE GENOMIC DNA]</scope>
</reference>
<feature type="compositionally biased region" description="Basic and acidic residues" evidence="1">
    <location>
        <begin position="181"/>
        <end position="201"/>
    </location>
</feature>